<dbReference type="InterPro" id="IPR003776">
    <property type="entry name" value="YcaO-like_dom"/>
</dbReference>
<dbReference type="PANTHER" id="PTHR37809:SF1">
    <property type="entry name" value="RIBOSOMAL PROTEIN S12 METHYLTHIOTRANSFERASE ACCESSORY FACTOR YCAO"/>
    <property type="match status" value="1"/>
</dbReference>
<dbReference type="Pfam" id="PF02624">
    <property type="entry name" value="YcaO"/>
    <property type="match status" value="1"/>
</dbReference>
<gene>
    <name evidence="2" type="ORF">ACFP0N_35190</name>
</gene>
<dbReference type="Proteomes" id="UP001596067">
    <property type="component" value="Unassembled WGS sequence"/>
</dbReference>
<protein>
    <submittedName>
        <fullName evidence="2">YcaO-like family protein</fullName>
    </submittedName>
</protein>
<evidence type="ECO:0000313" key="3">
    <source>
        <dbReference type="Proteomes" id="UP001596067"/>
    </source>
</evidence>
<organism evidence="2 3">
    <name type="scientific">Kitasatospora aburaviensis</name>
    <dbReference type="NCBI Taxonomy" id="67265"/>
    <lineage>
        <taxon>Bacteria</taxon>
        <taxon>Bacillati</taxon>
        <taxon>Actinomycetota</taxon>
        <taxon>Actinomycetes</taxon>
        <taxon>Kitasatosporales</taxon>
        <taxon>Streptomycetaceae</taxon>
        <taxon>Kitasatospora</taxon>
    </lineage>
</organism>
<dbReference type="PANTHER" id="PTHR37809">
    <property type="entry name" value="RIBOSOMAL PROTEIN S12 METHYLTHIOTRANSFERASE ACCESSORY FACTOR YCAO"/>
    <property type="match status" value="1"/>
</dbReference>
<dbReference type="NCBIfam" id="TIGR00702">
    <property type="entry name" value="YcaO-type kinase domain"/>
    <property type="match status" value="1"/>
</dbReference>
<dbReference type="EMBL" id="JBHSOD010000075">
    <property type="protein sequence ID" value="MFC5890215.1"/>
    <property type="molecule type" value="Genomic_DNA"/>
</dbReference>
<reference evidence="3" key="1">
    <citation type="journal article" date="2019" name="Int. J. Syst. Evol. Microbiol.">
        <title>The Global Catalogue of Microorganisms (GCM) 10K type strain sequencing project: providing services to taxonomists for standard genome sequencing and annotation.</title>
        <authorList>
            <consortium name="The Broad Institute Genomics Platform"/>
            <consortium name="The Broad Institute Genome Sequencing Center for Infectious Disease"/>
            <person name="Wu L."/>
            <person name="Ma J."/>
        </authorList>
    </citation>
    <scope>NUCLEOTIDE SEQUENCE [LARGE SCALE GENOMIC DNA]</scope>
    <source>
        <strain evidence="3">CGMCC 4.1469</strain>
    </source>
</reference>
<dbReference type="RefSeq" id="WP_345328064.1">
    <property type="nucleotide sequence ID" value="NZ_BAAAVH010000016.1"/>
</dbReference>
<evidence type="ECO:0000313" key="2">
    <source>
        <dbReference type="EMBL" id="MFC5890215.1"/>
    </source>
</evidence>
<dbReference type="PROSITE" id="PS51664">
    <property type="entry name" value="YCAO"/>
    <property type="match status" value="1"/>
</dbReference>
<proteinExistence type="predicted"/>
<name>A0ABW1F8N3_9ACTN</name>
<accession>A0ABW1F8N3</accession>
<feature type="domain" description="YcaO" evidence="1">
    <location>
        <begin position="66"/>
        <end position="380"/>
    </location>
</feature>
<comment type="caution">
    <text evidence="2">The sequence shown here is derived from an EMBL/GenBank/DDBJ whole genome shotgun (WGS) entry which is preliminary data.</text>
</comment>
<sequence>MNTNAVVVLDGTVRAREPEHTHQLLVPLLGRYGITRVARLTGLDCLNLPVATAIRPAARTLAASQGKGATDLLAWLSAVMEAIELWHVEQPQTVVLHASAADARPPYPLTALPLRVHHEALNHLPIDWVAGQTVADAEPALLPADLLRRNADPLRPHVLRATSTGLAAGNTWAEAALHGMYEVVERDALHADDQEGGRRRVRVDPDTVTDPYCRSLLERLLRARAAVEVYTVANAYQLPVCCAFVWSEEYPRWFGGAGCHADPHIALSRAITEAAQSRLTSIAGTRCDLPSTPDPAFALNRPRPQAPIGARPWGTATAGFDRTPQHIGLDAQAHTLAARIEQVTGYPPIAVTLSDPAEPVTVLQIVCPGARSRTRRSLAR</sequence>
<dbReference type="Gene3D" id="3.30.160.660">
    <property type="match status" value="1"/>
</dbReference>
<keyword evidence="3" id="KW-1185">Reference proteome</keyword>
<evidence type="ECO:0000259" key="1">
    <source>
        <dbReference type="PROSITE" id="PS51664"/>
    </source>
</evidence>